<name>V8PHZ2_OPHHA</name>
<gene>
    <name evidence="2" type="ORF">L345_00211</name>
</gene>
<dbReference type="EMBL" id="AZIM01000018">
    <property type="protein sequence ID" value="ETE73960.1"/>
    <property type="molecule type" value="Genomic_DNA"/>
</dbReference>
<feature type="region of interest" description="Disordered" evidence="1">
    <location>
        <begin position="170"/>
        <end position="194"/>
    </location>
</feature>
<evidence type="ECO:0000313" key="2">
    <source>
        <dbReference type="EMBL" id="ETE73960.1"/>
    </source>
</evidence>
<evidence type="ECO:0000313" key="3">
    <source>
        <dbReference type="Proteomes" id="UP000018936"/>
    </source>
</evidence>
<evidence type="ECO:0000256" key="1">
    <source>
        <dbReference type="SAM" id="MobiDB-lite"/>
    </source>
</evidence>
<dbReference type="AlphaFoldDB" id="V8PHZ2"/>
<feature type="non-terminal residue" evidence="2">
    <location>
        <position position="1"/>
    </location>
</feature>
<sequence>MLGGNPLGGKKDGEIHYFDNYFSADPLTASRQAVSSEAIYRAMDGHVISNDRRASKASCKDGGEEEKEEVVVVMKGCRGRTAGYSFLVGEGRGVIAASHPARTSARKAAAAAAGTRHFSPIFFQVKKESGMAEACRRKAWGWCCPLRVLACLLLLLLLPPTLLPPRPAGGLNAGGSAAARQRKDLKLQSGTRRE</sequence>
<dbReference type="Proteomes" id="UP000018936">
    <property type="component" value="Unassembled WGS sequence"/>
</dbReference>
<organism evidence="2 3">
    <name type="scientific">Ophiophagus hannah</name>
    <name type="common">King cobra</name>
    <name type="synonym">Naja hannah</name>
    <dbReference type="NCBI Taxonomy" id="8665"/>
    <lineage>
        <taxon>Eukaryota</taxon>
        <taxon>Metazoa</taxon>
        <taxon>Chordata</taxon>
        <taxon>Craniata</taxon>
        <taxon>Vertebrata</taxon>
        <taxon>Euteleostomi</taxon>
        <taxon>Lepidosauria</taxon>
        <taxon>Squamata</taxon>
        <taxon>Bifurcata</taxon>
        <taxon>Unidentata</taxon>
        <taxon>Episquamata</taxon>
        <taxon>Toxicofera</taxon>
        <taxon>Serpentes</taxon>
        <taxon>Colubroidea</taxon>
        <taxon>Elapidae</taxon>
        <taxon>Elapinae</taxon>
        <taxon>Ophiophagus</taxon>
    </lineage>
</organism>
<feature type="non-terminal residue" evidence="2">
    <location>
        <position position="194"/>
    </location>
</feature>
<protein>
    <submittedName>
        <fullName evidence="2">Uncharacterized protein</fullName>
    </submittedName>
</protein>
<feature type="compositionally biased region" description="Low complexity" evidence="1">
    <location>
        <begin position="170"/>
        <end position="179"/>
    </location>
</feature>
<keyword evidence="3" id="KW-1185">Reference proteome</keyword>
<reference evidence="2 3" key="1">
    <citation type="journal article" date="2013" name="Proc. Natl. Acad. Sci. U.S.A.">
        <title>The king cobra genome reveals dynamic gene evolution and adaptation in the snake venom system.</title>
        <authorList>
            <person name="Vonk F.J."/>
            <person name="Casewell N.R."/>
            <person name="Henkel C.V."/>
            <person name="Heimberg A.M."/>
            <person name="Jansen H.J."/>
            <person name="McCleary R.J."/>
            <person name="Kerkkamp H.M."/>
            <person name="Vos R.A."/>
            <person name="Guerreiro I."/>
            <person name="Calvete J.J."/>
            <person name="Wuster W."/>
            <person name="Woods A.E."/>
            <person name="Logan J.M."/>
            <person name="Harrison R.A."/>
            <person name="Castoe T.A."/>
            <person name="de Koning A.P."/>
            <person name="Pollock D.D."/>
            <person name="Yandell M."/>
            <person name="Calderon D."/>
            <person name="Renjifo C."/>
            <person name="Currier R.B."/>
            <person name="Salgado D."/>
            <person name="Pla D."/>
            <person name="Sanz L."/>
            <person name="Hyder A.S."/>
            <person name="Ribeiro J.M."/>
            <person name="Arntzen J.W."/>
            <person name="van den Thillart G.E."/>
            <person name="Boetzer M."/>
            <person name="Pirovano W."/>
            <person name="Dirks R.P."/>
            <person name="Spaink H.P."/>
            <person name="Duboule D."/>
            <person name="McGlinn E."/>
            <person name="Kini R.M."/>
            <person name="Richardson M.K."/>
        </authorList>
    </citation>
    <scope>NUCLEOTIDE SEQUENCE</scope>
    <source>
        <tissue evidence="2">Blood</tissue>
    </source>
</reference>
<proteinExistence type="predicted"/>
<comment type="caution">
    <text evidence="2">The sequence shown here is derived from an EMBL/GenBank/DDBJ whole genome shotgun (WGS) entry which is preliminary data.</text>
</comment>
<accession>V8PHZ2</accession>
<feature type="compositionally biased region" description="Basic and acidic residues" evidence="1">
    <location>
        <begin position="181"/>
        <end position="194"/>
    </location>
</feature>